<feature type="binding site" evidence="13">
    <location>
        <position position="247"/>
    </location>
    <ligand>
        <name>Zn(2+)</name>
        <dbReference type="ChEBI" id="CHEBI:29105"/>
    </ligand>
</feature>
<feature type="domain" description="3-dehydroquinate synthase C-terminal" evidence="16">
    <location>
        <begin position="178"/>
        <end position="324"/>
    </location>
</feature>
<evidence type="ECO:0000256" key="2">
    <source>
        <dbReference type="ARBA" id="ARBA00001911"/>
    </source>
</evidence>
<evidence type="ECO:0000256" key="12">
    <source>
        <dbReference type="ARBA" id="ARBA00023239"/>
    </source>
</evidence>
<comment type="cofactor">
    <cofactor evidence="13">
        <name>Co(2+)</name>
        <dbReference type="ChEBI" id="CHEBI:48828"/>
    </cofactor>
    <cofactor evidence="13">
        <name>Zn(2+)</name>
        <dbReference type="ChEBI" id="CHEBI:29105"/>
    </cofactor>
    <text evidence="13">Binds 1 divalent metal cation per subunit. Can use either Co(2+) or Zn(2+).</text>
</comment>
<feature type="binding site" evidence="13">
    <location>
        <begin position="126"/>
        <end position="127"/>
    </location>
    <ligand>
        <name>NAD(+)</name>
        <dbReference type="ChEBI" id="CHEBI:57540"/>
    </ligand>
</feature>
<dbReference type="EMBL" id="CP060637">
    <property type="protein sequence ID" value="QNM16029.1"/>
    <property type="molecule type" value="Genomic_DNA"/>
</dbReference>
<comment type="cofactor">
    <cofactor evidence="3">
        <name>Zn(2+)</name>
        <dbReference type="ChEBI" id="CHEBI:29105"/>
    </cofactor>
</comment>
<dbReference type="Pfam" id="PF01761">
    <property type="entry name" value="DHQ_synthase"/>
    <property type="match status" value="1"/>
</dbReference>
<evidence type="ECO:0000256" key="1">
    <source>
        <dbReference type="ARBA" id="ARBA00001393"/>
    </source>
</evidence>
<comment type="pathway">
    <text evidence="4 13">Metabolic intermediate biosynthesis; chorismate biosynthesis; chorismate from D-erythrose 4-phosphate and phosphoenolpyruvate: step 2/7.</text>
</comment>
<comment type="cofactor">
    <cofactor evidence="2 13">
        <name>NAD(+)</name>
        <dbReference type="ChEBI" id="CHEBI:57540"/>
    </cofactor>
</comment>
<evidence type="ECO:0000259" key="16">
    <source>
        <dbReference type="Pfam" id="PF24621"/>
    </source>
</evidence>
<dbReference type="CDD" id="cd08195">
    <property type="entry name" value="DHQS"/>
    <property type="match status" value="1"/>
</dbReference>
<dbReference type="InterPro" id="IPR016037">
    <property type="entry name" value="DHQ_synth_AroB"/>
</dbReference>
<dbReference type="NCBIfam" id="TIGR01357">
    <property type="entry name" value="aroB"/>
    <property type="match status" value="1"/>
</dbReference>
<dbReference type="HAMAP" id="MF_00110">
    <property type="entry name" value="DHQ_synthase"/>
    <property type="match status" value="1"/>
</dbReference>
<evidence type="ECO:0000259" key="14">
    <source>
        <dbReference type="Pfam" id="PF01761"/>
    </source>
</evidence>
<evidence type="ECO:0000256" key="13">
    <source>
        <dbReference type="HAMAP-Rule" id="MF_00110"/>
    </source>
</evidence>
<dbReference type="GO" id="GO:0008652">
    <property type="term" value="P:amino acid biosynthetic process"/>
    <property type="evidence" value="ECO:0007669"/>
    <property type="project" value="UniProtKB-KW"/>
</dbReference>
<dbReference type="Pfam" id="PF02541">
    <property type="entry name" value="Ppx-GppA"/>
    <property type="match status" value="1"/>
</dbReference>
<dbReference type="Gene3D" id="3.30.420.150">
    <property type="entry name" value="Exopolyphosphatase. Domain 2"/>
    <property type="match status" value="1"/>
</dbReference>
<dbReference type="EC" id="4.2.3.4" evidence="5 13"/>
<name>A0A7G9GYZ7_9FUSO</name>
<dbReference type="Gene3D" id="1.20.1090.10">
    <property type="entry name" value="Dehydroquinate synthase-like - alpha domain"/>
    <property type="match status" value="1"/>
</dbReference>
<dbReference type="FunFam" id="3.40.50.1970:FF:000007">
    <property type="entry name" value="Pentafunctional AROM polypeptide"/>
    <property type="match status" value="1"/>
</dbReference>
<feature type="domain" description="3-dehydroquinate synthase N-terminal" evidence="14">
    <location>
        <begin position="64"/>
        <end position="176"/>
    </location>
</feature>
<keyword evidence="7 13" id="KW-0479">Metal-binding</keyword>
<reference evidence="17 18" key="1">
    <citation type="submission" date="2020-08" db="EMBL/GenBank/DDBJ databases">
        <authorList>
            <person name="Liu C."/>
            <person name="Sun Q."/>
        </authorList>
    </citation>
    <scope>NUCLEOTIDE SEQUENCE [LARGE SCALE GENOMIC DNA]</scope>
    <source>
        <strain evidence="17 18">NSJ-57</strain>
    </source>
</reference>
<dbReference type="SUPFAM" id="SSF53067">
    <property type="entry name" value="Actin-like ATPase domain"/>
    <property type="match status" value="2"/>
</dbReference>
<dbReference type="Pfam" id="PF24621">
    <property type="entry name" value="DHQS_C"/>
    <property type="match status" value="1"/>
</dbReference>
<sequence>MKKIKINTSNSEYDILLGNNILSNLNNYLQNYDQILILSNEDIGNLYFDKLKSHINSFNNLHFFTIPEGENYKNINSVMSIYDYMIDNNFSRKSVIISLGGGVICDIGGFTAATYMRGIDFIQIPTSLLSQVDASIGGKTAIDHSKGKNLIGAFKQPKLVLIDTDFLKTLPKEQFSSGMGEVIKYSLIIYSNDKSYFNFLRNNKEDILNLKINTVTDMIEKACLIKKYFVENDEFENGDRALLNLGHTYGHALEKLFDFKNITHGEAISKGIIFELELSKKIYSIDSTFISQIIDLFLDYNINPYPIYYEDDILIDTLKKDKKNSFGNITFIIFDKELKTLKKNVESKDIKEINNMFKNRFIKGIIDIGTNSCRLFIAQILKKDNQLFIEKELLKLVNIVKLGEDVNKNKFLKEEAIFRTLDCLKNYKNICQNMGVSKLIAFATSATRDATNKNVFLDKVKNLGIDIKCISGQTEATLNFKGNTLVFSDNILVVDIGGGSTEFTLGNKNHIEFIKSFNVGAVRVTELFFKNDNYSTQNIDNCIKWIEDILQPIKTLSNKNFKLVGVAGTATTQISVAKKLLNYDSKIVHLSSITRDDIENNLKLFLSMDLQNRKNITGLEEKRADVIIAGTVILQTIMKMLNCNKLIVSESDNLNGAMITEEINND</sequence>
<feature type="binding site" evidence="13">
    <location>
        <begin position="102"/>
        <end position="106"/>
    </location>
    <ligand>
        <name>NAD(+)</name>
        <dbReference type="ChEBI" id="CHEBI:57540"/>
    </ligand>
</feature>
<dbReference type="InterPro" id="IPR050071">
    <property type="entry name" value="Dehydroquinate_synthase"/>
</dbReference>
<comment type="subcellular location">
    <subcellularLocation>
        <location evidence="13">Cytoplasm</location>
    </subcellularLocation>
</comment>
<dbReference type="AlphaFoldDB" id="A0A7G9GYZ7"/>
<keyword evidence="9 13" id="KW-0862">Zinc</keyword>
<evidence type="ECO:0000256" key="4">
    <source>
        <dbReference type="ARBA" id="ARBA00004661"/>
    </source>
</evidence>
<dbReference type="GO" id="GO:0046872">
    <property type="term" value="F:metal ion binding"/>
    <property type="evidence" value="ECO:0007669"/>
    <property type="project" value="UniProtKB-KW"/>
</dbReference>
<dbReference type="Gene3D" id="3.30.420.40">
    <property type="match status" value="1"/>
</dbReference>
<dbReference type="InterPro" id="IPR030960">
    <property type="entry name" value="DHQS/DOIS_N"/>
</dbReference>
<evidence type="ECO:0000313" key="17">
    <source>
        <dbReference type="EMBL" id="QNM16029.1"/>
    </source>
</evidence>
<gene>
    <name evidence="13 17" type="primary">aroB</name>
    <name evidence="17" type="ORF">H9Q81_04170</name>
</gene>
<dbReference type="Gene3D" id="3.40.50.1970">
    <property type="match status" value="1"/>
</dbReference>
<keyword evidence="18" id="KW-1185">Reference proteome</keyword>
<evidence type="ECO:0000256" key="7">
    <source>
        <dbReference type="ARBA" id="ARBA00022723"/>
    </source>
</evidence>
<keyword evidence="10 13" id="KW-0520">NAD</keyword>
<dbReference type="GO" id="GO:0009423">
    <property type="term" value="P:chorismate biosynthetic process"/>
    <property type="evidence" value="ECO:0007669"/>
    <property type="project" value="UniProtKB-UniRule"/>
</dbReference>
<dbReference type="PANTHER" id="PTHR43622">
    <property type="entry name" value="3-DEHYDROQUINATE SYNTHASE"/>
    <property type="match status" value="1"/>
</dbReference>
<dbReference type="UniPathway" id="UPA00053">
    <property type="reaction ID" value="UER00085"/>
</dbReference>
<dbReference type="Proteomes" id="UP000515913">
    <property type="component" value="Chromosome"/>
</dbReference>
<evidence type="ECO:0000256" key="6">
    <source>
        <dbReference type="ARBA" id="ARBA00022605"/>
    </source>
</evidence>
<keyword evidence="8 13" id="KW-0547">Nucleotide-binding</keyword>
<proteinExistence type="inferred from homology"/>
<evidence type="ECO:0000256" key="9">
    <source>
        <dbReference type="ARBA" id="ARBA00022833"/>
    </source>
</evidence>
<evidence type="ECO:0000313" key="18">
    <source>
        <dbReference type="Proteomes" id="UP000515913"/>
    </source>
</evidence>
<comment type="catalytic activity">
    <reaction evidence="1 13">
        <text>7-phospho-2-dehydro-3-deoxy-D-arabino-heptonate = 3-dehydroquinate + phosphate</text>
        <dbReference type="Rhea" id="RHEA:21968"/>
        <dbReference type="ChEBI" id="CHEBI:32364"/>
        <dbReference type="ChEBI" id="CHEBI:43474"/>
        <dbReference type="ChEBI" id="CHEBI:58394"/>
        <dbReference type="EC" id="4.2.3.4"/>
    </reaction>
</comment>
<evidence type="ECO:0000256" key="8">
    <source>
        <dbReference type="ARBA" id="ARBA00022741"/>
    </source>
</evidence>
<evidence type="ECO:0000256" key="3">
    <source>
        <dbReference type="ARBA" id="ARBA00001947"/>
    </source>
</evidence>
<keyword evidence="11 13" id="KW-0057">Aromatic amino acid biosynthesis</keyword>
<feature type="domain" description="Ppx/GppA phosphatase N-terminal" evidence="15">
    <location>
        <begin position="391"/>
        <end position="650"/>
    </location>
</feature>
<dbReference type="InterPro" id="IPR056179">
    <property type="entry name" value="DHQS_C"/>
</dbReference>
<comment type="similarity">
    <text evidence="13">Belongs to the sugar phosphate cyclases superfamily. Dehydroquinate synthase family.</text>
</comment>
<comment type="function">
    <text evidence="13">Catalyzes the conversion of 3-deoxy-D-arabino-heptulosonate 7-phosphate (DAHP) to dehydroquinate (DHQ).</text>
</comment>
<keyword evidence="13" id="KW-0170">Cobalt</keyword>
<feature type="binding site" evidence="13">
    <location>
        <begin position="68"/>
        <end position="73"/>
    </location>
    <ligand>
        <name>NAD(+)</name>
        <dbReference type="ChEBI" id="CHEBI:57540"/>
    </ligand>
</feature>
<keyword evidence="13" id="KW-0963">Cytoplasm</keyword>
<dbReference type="KEGG" id="fho:H9Q81_04170"/>
<dbReference type="GO" id="GO:0000166">
    <property type="term" value="F:nucleotide binding"/>
    <property type="evidence" value="ECO:0007669"/>
    <property type="project" value="UniProtKB-KW"/>
</dbReference>
<evidence type="ECO:0000256" key="11">
    <source>
        <dbReference type="ARBA" id="ARBA00023141"/>
    </source>
</evidence>
<evidence type="ECO:0000256" key="5">
    <source>
        <dbReference type="ARBA" id="ARBA00013031"/>
    </source>
</evidence>
<feature type="binding site" evidence="13">
    <location>
        <position position="264"/>
    </location>
    <ligand>
        <name>Zn(2+)</name>
        <dbReference type="ChEBI" id="CHEBI:29105"/>
    </ligand>
</feature>
<evidence type="ECO:0000259" key="15">
    <source>
        <dbReference type="Pfam" id="PF02541"/>
    </source>
</evidence>
<feature type="binding site" evidence="13">
    <location>
        <position position="139"/>
    </location>
    <ligand>
        <name>NAD(+)</name>
        <dbReference type="ChEBI" id="CHEBI:57540"/>
    </ligand>
</feature>
<dbReference type="SUPFAM" id="SSF56796">
    <property type="entry name" value="Dehydroquinate synthase-like"/>
    <property type="match status" value="1"/>
</dbReference>
<feature type="binding site" evidence="13">
    <location>
        <position position="181"/>
    </location>
    <ligand>
        <name>Zn(2+)</name>
        <dbReference type="ChEBI" id="CHEBI:29105"/>
    </ligand>
</feature>
<feature type="binding site" evidence="13">
    <location>
        <begin position="166"/>
        <end position="169"/>
    </location>
    <ligand>
        <name>NAD(+)</name>
        <dbReference type="ChEBI" id="CHEBI:57540"/>
    </ligand>
</feature>
<keyword evidence="6 13" id="KW-0028">Amino-acid biosynthesis</keyword>
<organism evidence="17 18">
    <name type="scientific">Fusobacterium hominis</name>
    <dbReference type="NCBI Taxonomy" id="2764326"/>
    <lineage>
        <taxon>Bacteria</taxon>
        <taxon>Fusobacteriati</taxon>
        <taxon>Fusobacteriota</taxon>
        <taxon>Fusobacteriia</taxon>
        <taxon>Fusobacteriales</taxon>
        <taxon>Fusobacteriaceae</taxon>
        <taxon>Fusobacterium</taxon>
    </lineage>
</organism>
<evidence type="ECO:0000256" key="10">
    <source>
        <dbReference type="ARBA" id="ARBA00023027"/>
    </source>
</evidence>
<dbReference type="GO" id="GO:0005737">
    <property type="term" value="C:cytoplasm"/>
    <property type="evidence" value="ECO:0007669"/>
    <property type="project" value="UniProtKB-SubCell"/>
</dbReference>
<accession>A0A7G9GYZ7</accession>
<protein>
    <recommendedName>
        <fullName evidence="5 13">3-dehydroquinate synthase</fullName>
        <shortName evidence="13">DHQS</shortName>
        <ecNumber evidence="5 13">4.2.3.4</ecNumber>
    </recommendedName>
</protein>
<dbReference type="InterPro" id="IPR043129">
    <property type="entry name" value="ATPase_NBD"/>
</dbReference>
<dbReference type="PANTHER" id="PTHR43622:SF7">
    <property type="entry name" value="3-DEHYDROQUINATE SYNTHASE, CHLOROPLASTIC"/>
    <property type="match status" value="1"/>
</dbReference>
<keyword evidence="12 13" id="KW-0456">Lyase</keyword>
<dbReference type="GO" id="GO:0003856">
    <property type="term" value="F:3-dehydroquinate synthase activity"/>
    <property type="evidence" value="ECO:0007669"/>
    <property type="project" value="UniProtKB-UniRule"/>
</dbReference>
<dbReference type="InterPro" id="IPR003695">
    <property type="entry name" value="Ppx_GppA_N"/>
</dbReference>
<dbReference type="GO" id="GO:0009073">
    <property type="term" value="P:aromatic amino acid family biosynthetic process"/>
    <property type="evidence" value="ECO:0007669"/>
    <property type="project" value="UniProtKB-KW"/>
</dbReference>
<dbReference type="RefSeq" id="WP_187423192.1">
    <property type="nucleotide sequence ID" value="NZ_CP060637.1"/>
</dbReference>
<feature type="binding site" evidence="13">
    <location>
        <position position="148"/>
    </location>
    <ligand>
        <name>NAD(+)</name>
        <dbReference type="ChEBI" id="CHEBI:57540"/>
    </ligand>
</feature>